<dbReference type="InterPro" id="IPR026591">
    <property type="entry name" value="Sirtuin_cat_small_dom_sf"/>
</dbReference>
<dbReference type="GO" id="GO:1990414">
    <property type="term" value="P:replication-born double-strand break repair via sister chromatid exchange"/>
    <property type="evidence" value="ECO:0007669"/>
    <property type="project" value="TreeGrafter"/>
</dbReference>
<keyword evidence="3" id="KW-0808">Transferase</keyword>
<dbReference type="GO" id="GO:0005739">
    <property type="term" value="C:mitochondrion"/>
    <property type="evidence" value="ECO:0007669"/>
    <property type="project" value="UniProtKB-SubCell"/>
</dbReference>
<dbReference type="InterPro" id="IPR003000">
    <property type="entry name" value="Sirtuin"/>
</dbReference>
<feature type="active site" description="Proton acceptor" evidence="6">
    <location>
        <position position="220"/>
    </location>
</feature>
<dbReference type="InterPro" id="IPR050134">
    <property type="entry name" value="NAD-dep_sirtuin_deacylases"/>
</dbReference>
<keyword evidence="4" id="KW-0520">NAD</keyword>
<organism evidence="9">
    <name type="scientific">Ganoderma boninense</name>
    <dbReference type="NCBI Taxonomy" id="34458"/>
    <lineage>
        <taxon>Eukaryota</taxon>
        <taxon>Fungi</taxon>
        <taxon>Dikarya</taxon>
        <taxon>Basidiomycota</taxon>
        <taxon>Agaricomycotina</taxon>
        <taxon>Agaricomycetes</taxon>
        <taxon>Polyporales</taxon>
        <taxon>Polyporaceae</taxon>
        <taxon>Ganoderma</taxon>
    </lineage>
</organism>
<accession>A0A5K1JRK3</accession>
<evidence type="ECO:0000256" key="3">
    <source>
        <dbReference type="ARBA" id="ARBA00022679"/>
    </source>
</evidence>
<dbReference type="GO" id="GO:0017136">
    <property type="term" value="F:histone deacetylase activity, NAD-dependent"/>
    <property type="evidence" value="ECO:0007669"/>
    <property type="project" value="TreeGrafter"/>
</dbReference>
<reference evidence="9" key="1">
    <citation type="submission" date="2019-10" db="EMBL/GenBank/DDBJ databases">
        <authorList>
            <person name="Nor Muhammad N."/>
        </authorList>
    </citation>
    <scope>NUCLEOTIDE SEQUENCE</scope>
</reference>
<sequence length="451" mass="49734">MTTFLPLDVTTSFPSSPAFLVPSPDHPVDHTKRVIKAVLKARRIIVVCGAGISVEAGIPDFRSSEGLFQSLKKDHPRLASGKALFDASIFRSVLTRSWQSQDTISLFCQMIARLSQLSEAAKPTTFHQFLRTLDDRQRLLRVYTQNIDALEEKSGLSFGFPGPDSKGGQHSSRTKKAPVHGAAATEAPPYITQPSDSSTTSRTLSPPSSPAETPKCIPLHGTLKLMHCEACTQSYPLRDHIESLVSGIAPPCPQCAALEETRLLIGKRSHTIGRLRPSVVLYNEEHKDGEVVGSVVQKDLMRCLRGKGRGRVDLLLVVGTSLHIPGTKRLVRDFSKAVRSQDVPMNAPPDAPAHDATLSTQGLLTPGLSPHRSSGRDDQPPVRAIYLNLEFPESSRDWDGVFDVWIRGDAQAFAKMFSEELEKEKLAKEVPKERKRKRETTTAEKTRRSDR</sequence>
<keyword evidence="5" id="KW-0496">Mitochondrion</keyword>
<keyword evidence="6" id="KW-0479">Metal-binding</keyword>
<evidence type="ECO:0000259" key="8">
    <source>
        <dbReference type="PROSITE" id="PS50305"/>
    </source>
</evidence>
<dbReference type="GO" id="GO:0006282">
    <property type="term" value="P:regulation of DNA repair"/>
    <property type="evidence" value="ECO:0007669"/>
    <property type="project" value="TreeGrafter"/>
</dbReference>
<dbReference type="PANTHER" id="PTHR11085">
    <property type="entry name" value="NAD-DEPENDENT PROTEIN DEACYLASE SIRTUIN-5, MITOCHONDRIAL-RELATED"/>
    <property type="match status" value="1"/>
</dbReference>
<dbReference type="EMBL" id="LR723748">
    <property type="protein sequence ID" value="VWO94045.1"/>
    <property type="molecule type" value="Genomic_DNA"/>
</dbReference>
<dbReference type="GO" id="GO:0031934">
    <property type="term" value="C:mating-type region heterochromatin"/>
    <property type="evidence" value="ECO:0007669"/>
    <property type="project" value="TreeGrafter"/>
</dbReference>
<proteinExistence type="inferred from homology"/>
<dbReference type="Gene3D" id="3.40.50.1220">
    <property type="entry name" value="TPP-binding domain"/>
    <property type="match status" value="2"/>
</dbReference>
<feature type="binding site" evidence="6">
    <location>
        <position position="255"/>
    </location>
    <ligand>
        <name>Zn(2+)</name>
        <dbReference type="ChEBI" id="CHEBI:29105"/>
    </ligand>
</feature>
<comment type="similarity">
    <text evidence="2">Belongs to the sirtuin family. Class I subfamily.</text>
</comment>
<dbReference type="GO" id="GO:0070403">
    <property type="term" value="F:NAD+ binding"/>
    <property type="evidence" value="ECO:0007669"/>
    <property type="project" value="InterPro"/>
</dbReference>
<dbReference type="GO" id="GO:0046872">
    <property type="term" value="F:metal ion binding"/>
    <property type="evidence" value="ECO:0007669"/>
    <property type="project" value="UniProtKB-KW"/>
</dbReference>
<feature type="compositionally biased region" description="Basic and acidic residues" evidence="7">
    <location>
        <begin position="439"/>
        <end position="451"/>
    </location>
</feature>
<feature type="domain" description="Deacetylase sirtuin-type" evidence="8">
    <location>
        <begin position="24"/>
        <end position="424"/>
    </location>
</feature>
<feature type="region of interest" description="Disordered" evidence="7">
    <location>
        <begin position="158"/>
        <end position="213"/>
    </location>
</feature>
<dbReference type="GO" id="GO:0000122">
    <property type="term" value="P:negative regulation of transcription by RNA polymerase II"/>
    <property type="evidence" value="ECO:0007669"/>
    <property type="project" value="TreeGrafter"/>
</dbReference>
<gene>
    <name evidence="9" type="primary">G4MS03</name>
</gene>
<comment type="subcellular location">
    <subcellularLocation>
        <location evidence="1">Mitochondrion</location>
    </subcellularLocation>
</comment>
<dbReference type="InterPro" id="IPR026590">
    <property type="entry name" value="Ssirtuin_cat_dom"/>
</dbReference>
<dbReference type="GO" id="GO:0031508">
    <property type="term" value="P:pericentric heterochromatin formation"/>
    <property type="evidence" value="ECO:0007669"/>
    <property type="project" value="TreeGrafter"/>
</dbReference>
<dbReference type="InterPro" id="IPR029035">
    <property type="entry name" value="DHS-like_NAD/FAD-binding_dom"/>
</dbReference>
<dbReference type="PANTHER" id="PTHR11085:SF15">
    <property type="entry name" value="NAD-DEPENDENT HISTONE DEACETYLASE HST4"/>
    <property type="match status" value="1"/>
</dbReference>
<evidence type="ECO:0000256" key="5">
    <source>
        <dbReference type="ARBA" id="ARBA00023128"/>
    </source>
</evidence>
<dbReference type="SUPFAM" id="SSF52467">
    <property type="entry name" value="DHS-like NAD/FAD-binding domain"/>
    <property type="match status" value="1"/>
</dbReference>
<evidence type="ECO:0000256" key="7">
    <source>
        <dbReference type="SAM" id="MobiDB-lite"/>
    </source>
</evidence>
<dbReference type="AlphaFoldDB" id="A0A5K1JRK3"/>
<dbReference type="GO" id="GO:0005634">
    <property type="term" value="C:nucleus"/>
    <property type="evidence" value="ECO:0007669"/>
    <property type="project" value="TreeGrafter"/>
</dbReference>
<dbReference type="Pfam" id="PF02146">
    <property type="entry name" value="SIR2"/>
    <property type="match status" value="2"/>
</dbReference>
<dbReference type="PROSITE" id="PS50305">
    <property type="entry name" value="SIRTUIN"/>
    <property type="match status" value="1"/>
</dbReference>
<evidence type="ECO:0000256" key="4">
    <source>
        <dbReference type="ARBA" id="ARBA00023027"/>
    </source>
</evidence>
<name>A0A5K1JRK3_9APHY</name>
<feature type="binding site" evidence="6">
    <location>
        <position position="252"/>
    </location>
    <ligand>
        <name>Zn(2+)</name>
        <dbReference type="ChEBI" id="CHEBI:29105"/>
    </ligand>
</feature>
<evidence type="ECO:0000256" key="1">
    <source>
        <dbReference type="ARBA" id="ARBA00004173"/>
    </source>
</evidence>
<feature type="binding site" evidence="6">
    <location>
        <position position="228"/>
    </location>
    <ligand>
        <name>Zn(2+)</name>
        <dbReference type="ChEBI" id="CHEBI:29105"/>
    </ligand>
</feature>
<keyword evidence="6" id="KW-0862">Zinc</keyword>
<feature type="compositionally biased region" description="Low complexity" evidence="7">
    <location>
        <begin position="194"/>
        <end position="206"/>
    </location>
</feature>
<feature type="region of interest" description="Disordered" evidence="7">
    <location>
        <begin position="424"/>
        <end position="451"/>
    </location>
</feature>
<protein>
    <submittedName>
        <fullName evidence="9">NAD-dependent histone deacetylase SIR2</fullName>
    </submittedName>
</protein>
<feature type="binding site" evidence="6">
    <location>
        <position position="231"/>
    </location>
    <ligand>
        <name>Zn(2+)</name>
        <dbReference type="ChEBI" id="CHEBI:29105"/>
    </ligand>
</feature>
<evidence type="ECO:0000313" key="9">
    <source>
        <dbReference type="EMBL" id="VWO94045.1"/>
    </source>
</evidence>
<dbReference type="Gene3D" id="3.30.1600.10">
    <property type="entry name" value="SIR2/SIRT2 'Small Domain"/>
    <property type="match status" value="1"/>
</dbReference>
<feature type="region of interest" description="Disordered" evidence="7">
    <location>
        <begin position="344"/>
        <end position="380"/>
    </location>
</feature>
<evidence type="ECO:0000256" key="6">
    <source>
        <dbReference type="PROSITE-ProRule" id="PRU00236"/>
    </source>
</evidence>
<evidence type="ECO:0000256" key="2">
    <source>
        <dbReference type="ARBA" id="ARBA00006924"/>
    </source>
</evidence>